<evidence type="ECO:0000313" key="16">
    <source>
        <dbReference type="Proteomes" id="UP000241769"/>
    </source>
</evidence>
<evidence type="ECO:0000256" key="8">
    <source>
        <dbReference type="ARBA" id="ARBA00023157"/>
    </source>
</evidence>
<dbReference type="Gene3D" id="2.60.220.50">
    <property type="match status" value="1"/>
</dbReference>
<keyword evidence="9" id="KW-0675">Receptor</keyword>
<reference evidence="15 16" key="1">
    <citation type="journal article" date="2018" name="Genome Biol. Evol.">
        <title>Multiple Roots of Fruiting Body Formation in Amoebozoa.</title>
        <authorList>
            <person name="Hillmann F."/>
            <person name="Forbes G."/>
            <person name="Novohradska S."/>
            <person name="Ferling I."/>
            <person name="Riege K."/>
            <person name="Groth M."/>
            <person name="Westermann M."/>
            <person name="Marz M."/>
            <person name="Spaller T."/>
            <person name="Winckler T."/>
            <person name="Schaap P."/>
            <person name="Glockner G."/>
        </authorList>
    </citation>
    <scope>NUCLEOTIDE SEQUENCE [LARGE SCALE GENOMIC DNA]</scope>
    <source>
        <strain evidence="15 16">Jena</strain>
    </source>
</reference>
<keyword evidence="8" id="KW-1015">Disulfide bond</keyword>
<evidence type="ECO:0000256" key="1">
    <source>
        <dbReference type="ARBA" id="ARBA00004167"/>
    </source>
</evidence>
<evidence type="ECO:0008006" key="17">
    <source>
        <dbReference type="Google" id="ProtNLM"/>
    </source>
</evidence>
<keyword evidence="16" id="KW-1185">Reference proteome</keyword>
<evidence type="ECO:0000256" key="6">
    <source>
        <dbReference type="ARBA" id="ARBA00022989"/>
    </source>
</evidence>
<evidence type="ECO:0000256" key="5">
    <source>
        <dbReference type="ARBA" id="ARBA00022737"/>
    </source>
</evidence>
<evidence type="ECO:0000256" key="11">
    <source>
        <dbReference type="SAM" id="Phobius"/>
    </source>
</evidence>
<keyword evidence="2" id="KW-0433">Leucine-rich repeat</keyword>
<dbReference type="PROSITE" id="PS50221">
    <property type="entry name" value="GAIN_B"/>
    <property type="match status" value="1"/>
</dbReference>
<dbReference type="OrthoDB" id="26095at2759"/>
<dbReference type="InterPro" id="IPR046338">
    <property type="entry name" value="GAIN_dom_sf"/>
</dbReference>
<evidence type="ECO:0000313" key="15">
    <source>
        <dbReference type="EMBL" id="PRP78451.1"/>
    </source>
</evidence>
<dbReference type="Proteomes" id="UP000241769">
    <property type="component" value="Unassembled WGS sequence"/>
</dbReference>
<evidence type="ECO:0000256" key="4">
    <source>
        <dbReference type="ARBA" id="ARBA00022729"/>
    </source>
</evidence>
<gene>
    <name evidence="15" type="ORF">PROFUN_13684</name>
</gene>
<dbReference type="InterPro" id="IPR057244">
    <property type="entry name" value="GAIN_B"/>
</dbReference>
<dbReference type="InterPro" id="IPR011009">
    <property type="entry name" value="Kinase-like_dom_sf"/>
</dbReference>
<dbReference type="Gene3D" id="3.80.10.10">
    <property type="entry name" value="Ribonuclease Inhibitor"/>
    <property type="match status" value="3"/>
</dbReference>
<dbReference type="Pfam" id="PF07714">
    <property type="entry name" value="PK_Tyr_Ser-Thr"/>
    <property type="match status" value="1"/>
</dbReference>
<dbReference type="InterPro" id="IPR000719">
    <property type="entry name" value="Prot_kinase_dom"/>
</dbReference>
<dbReference type="InterPro" id="IPR032675">
    <property type="entry name" value="LRR_dom_sf"/>
</dbReference>
<feature type="domain" description="Protein kinase" evidence="13">
    <location>
        <begin position="710"/>
        <end position="950"/>
    </location>
</feature>
<evidence type="ECO:0000259" key="13">
    <source>
        <dbReference type="PROSITE" id="PS50011"/>
    </source>
</evidence>
<dbReference type="InterPro" id="IPR000203">
    <property type="entry name" value="GPS"/>
</dbReference>
<feature type="domain" description="GAIN-B" evidence="14">
    <location>
        <begin position="504"/>
        <end position="657"/>
    </location>
</feature>
<dbReference type="GO" id="GO:0005524">
    <property type="term" value="F:ATP binding"/>
    <property type="evidence" value="ECO:0007669"/>
    <property type="project" value="InterPro"/>
</dbReference>
<dbReference type="SMART" id="SM00369">
    <property type="entry name" value="LRR_TYP"/>
    <property type="match status" value="4"/>
</dbReference>
<dbReference type="SMART" id="SM00303">
    <property type="entry name" value="GPS"/>
    <property type="match status" value="1"/>
</dbReference>
<keyword evidence="3 11" id="KW-0812">Transmembrane</keyword>
<dbReference type="InterPro" id="IPR001245">
    <property type="entry name" value="Ser-Thr/Tyr_kinase_cat_dom"/>
</dbReference>
<evidence type="ECO:0000256" key="3">
    <source>
        <dbReference type="ARBA" id="ARBA00022692"/>
    </source>
</evidence>
<evidence type="ECO:0000256" key="9">
    <source>
        <dbReference type="ARBA" id="ARBA00023170"/>
    </source>
</evidence>
<protein>
    <recommendedName>
        <fullName evidence="17">LRR receptor-like serine/threonine-protein kinase</fullName>
    </recommendedName>
</protein>
<sequence length="950" mass="104397">MPHTRLALCLLCFLFCAFAQGTSTLDVLRRIWIDANGPLIPANITNVTVFDAKHVVSLTNLTSLSIGSWSFITPLGGVNLTVLGQMARLNTLTLNGVNRVIGSVSDLTSQNLSNLNLIRCNLSGTFPATVCNLRNLKTLNLQSNRLNGTLDIARNCSLWNTNINLGYNQFTGEIPSFLFSSSFKTVDLSSNKGLTLSPPFSFPLAYNLTSLTLNSFNWKNLSVTFFTRLPNLTSLSIDSTSLPLSDYLSVLTNIKSLSFQKNSLTTLPSMVNLNLSILNINGNNFNATLQDFVGLLPASLTQLFMDGYRGVGSLDVLATRFPKLKILSANAFPSSKNNQTLPSSFDNLGLTSLSLSNWNLVGTIPSTWSNLRNLTQLDLRDVSNNNLTGAIPSFFGVSTMGQLTSLNLQNNNFTSVEDGAIIGLKLATCNITQNRLPCYSNFILRDTCLVNQTLCEAREIISTLYGNVSISSSDGKNILSTYSSSNEIVQVISAVVTALLRTTSTFTYSTVNLTVDLQTYDGKSAALVNANRNFSVDIPSSAVSYQKASVCLSSVVSTSSLSIYNESIRGRLIGAQVYDEKGREVEIQGVTEKINITMGYIDDIPSNQKAVCQWWNEGQRIWSCDGCDLHIDEVRLAVCQCTHLTNFSIAVVATSPSGTSTRTAIIIAVCCAVGGLFLISLASVLIYRAYARRKYRAMEDIGMGSIVTGVQYEEKIAESKESQVWKGTHRETTAVAVKKMKRMEAKRFGEECQLMKSLHHPNVVQYLGHNMAEWMTEGSLQDYERSHSMTIRSIYSMWVIIDWNEFLMRGNRASDVCKALSYISSMGQVHTAVVAKKILISGRETVTAKLACVSCLRSEGEPAPEIVGEGMWRSSGHVWSVGILLTAMTKKMDLYGGVNGTDSMTSSLIEECTQKETTKRPALFEIMNRMMKGEKKVIYSTYHESDNNYQ</sequence>
<evidence type="ECO:0000256" key="10">
    <source>
        <dbReference type="ARBA" id="ARBA00023180"/>
    </source>
</evidence>
<comment type="subcellular location">
    <subcellularLocation>
        <location evidence="1">Membrane</location>
        <topology evidence="1">Single-pass membrane protein</topology>
    </subcellularLocation>
</comment>
<feature type="chain" id="PRO_5015141924" description="LRR receptor-like serine/threonine-protein kinase" evidence="12">
    <location>
        <begin position="25"/>
        <end position="950"/>
    </location>
</feature>
<dbReference type="PANTHER" id="PTHR27000:SF642">
    <property type="entry name" value="INACTIVE LEUCINE-RICH REPEAT RECEPTOR KINASE XIAO-RELATED"/>
    <property type="match status" value="1"/>
</dbReference>
<feature type="signal peptide" evidence="12">
    <location>
        <begin position="1"/>
        <end position="24"/>
    </location>
</feature>
<dbReference type="PANTHER" id="PTHR27000">
    <property type="entry name" value="LEUCINE-RICH REPEAT RECEPTOR-LIKE PROTEIN KINASE FAMILY PROTEIN-RELATED"/>
    <property type="match status" value="1"/>
</dbReference>
<name>A0A2P6N3C0_9EUKA</name>
<keyword evidence="5" id="KW-0677">Repeat</keyword>
<dbReference type="GO" id="GO:0016020">
    <property type="term" value="C:membrane"/>
    <property type="evidence" value="ECO:0007669"/>
    <property type="project" value="UniProtKB-SubCell"/>
</dbReference>
<organism evidence="15 16">
    <name type="scientific">Planoprotostelium fungivorum</name>
    <dbReference type="NCBI Taxonomy" id="1890364"/>
    <lineage>
        <taxon>Eukaryota</taxon>
        <taxon>Amoebozoa</taxon>
        <taxon>Evosea</taxon>
        <taxon>Variosea</taxon>
        <taxon>Cavosteliida</taxon>
        <taxon>Cavosteliaceae</taxon>
        <taxon>Planoprotostelium</taxon>
    </lineage>
</organism>
<accession>A0A2P6N3C0</accession>
<evidence type="ECO:0000256" key="7">
    <source>
        <dbReference type="ARBA" id="ARBA00023136"/>
    </source>
</evidence>
<keyword evidence="10" id="KW-0325">Glycoprotein</keyword>
<dbReference type="AlphaFoldDB" id="A0A2P6N3C0"/>
<dbReference type="EMBL" id="MDYQ01000222">
    <property type="protein sequence ID" value="PRP78451.1"/>
    <property type="molecule type" value="Genomic_DNA"/>
</dbReference>
<dbReference type="Gene3D" id="1.10.510.10">
    <property type="entry name" value="Transferase(Phosphotransferase) domain 1"/>
    <property type="match status" value="1"/>
</dbReference>
<dbReference type="Pfam" id="PF01825">
    <property type="entry name" value="GPS"/>
    <property type="match status" value="1"/>
</dbReference>
<dbReference type="SUPFAM" id="SSF56112">
    <property type="entry name" value="Protein kinase-like (PK-like)"/>
    <property type="match status" value="1"/>
</dbReference>
<evidence type="ECO:0000256" key="2">
    <source>
        <dbReference type="ARBA" id="ARBA00022614"/>
    </source>
</evidence>
<dbReference type="GO" id="GO:0004672">
    <property type="term" value="F:protein kinase activity"/>
    <property type="evidence" value="ECO:0007669"/>
    <property type="project" value="InterPro"/>
</dbReference>
<evidence type="ECO:0000256" key="12">
    <source>
        <dbReference type="SAM" id="SignalP"/>
    </source>
</evidence>
<dbReference type="InterPro" id="IPR003591">
    <property type="entry name" value="Leu-rich_rpt_typical-subtyp"/>
</dbReference>
<comment type="caution">
    <text evidence="15">The sequence shown here is derived from an EMBL/GenBank/DDBJ whole genome shotgun (WGS) entry which is preliminary data.</text>
</comment>
<feature type="transmembrane region" description="Helical" evidence="11">
    <location>
        <begin position="664"/>
        <end position="687"/>
    </location>
</feature>
<evidence type="ECO:0000259" key="14">
    <source>
        <dbReference type="PROSITE" id="PS50221"/>
    </source>
</evidence>
<keyword evidence="7 11" id="KW-0472">Membrane</keyword>
<dbReference type="PROSITE" id="PS50011">
    <property type="entry name" value="PROTEIN_KINASE_DOM"/>
    <property type="match status" value="1"/>
</dbReference>
<keyword evidence="6 11" id="KW-1133">Transmembrane helix</keyword>
<proteinExistence type="predicted"/>
<dbReference type="InParanoid" id="A0A2P6N3C0"/>
<keyword evidence="4 12" id="KW-0732">Signal</keyword>
<dbReference type="SUPFAM" id="SSF52047">
    <property type="entry name" value="RNI-like"/>
    <property type="match status" value="1"/>
</dbReference>